<dbReference type="OrthoDB" id="193023at2759"/>
<dbReference type="GO" id="GO:0031902">
    <property type="term" value="C:late endosome membrane"/>
    <property type="evidence" value="ECO:0007669"/>
    <property type="project" value="TreeGrafter"/>
</dbReference>
<evidence type="ECO:0000259" key="5">
    <source>
        <dbReference type="Pfam" id="PF23138"/>
    </source>
</evidence>
<evidence type="ECO:0000256" key="1">
    <source>
        <dbReference type="ARBA" id="ARBA00004412"/>
    </source>
</evidence>
<dbReference type="InterPro" id="IPR039724">
    <property type="entry name" value="WDR91"/>
</dbReference>
<gene>
    <name evidence="6" type="ORF">Ocin01_03424</name>
</gene>
<comment type="subcellular location">
    <subcellularLocation>
        <location evidence="1">Early endosome</location>
    </subcellularLocation>
    <subcellularLocation>
        <location evidence="2">Late endosome</location>
    </subcellularLocation>
</comment>
<evidence type="ECO:0000256" key="2">
    <source>
        <dbReference type="ARBA" id="ARBA00004603"/>
    </source>
</evidence>
<dbReference type="Proteomes" id="UP000094527">
    <property type="component" value="Unassembled WGS sequence"/>
</dbReference>
<organism evidence="6 7">
    <name type="scientific">Orchesella cincta</name>
    <name type="common">Springtail</name>
    <name type="synonym">Podura cincta</name>
    <dbReference type="NCBI Taxonomy" id="48709"/>
    <lineage>
        <taxon>Eukaryota</taxon>
        <taxon>Metazoa</taxon>
        <taxon>Ecdysozoa</taxon>
        <taxon>Arthropoda</taxon>
        <taxon>Hexapoda</taxon>
        <taxon>Collembola</taxon>
        <taxon>Entomobryomorpha</taxon>
        <taxon>Entomobryoidea</taxon>
        <taxon>Orchesellidae</taxon>
        <taxon>Orchesellinae</taxon>
        <taxon>Orchesella</taxon>
    </lineage>
</organism>
<evidence type="ECO:0000313" key="7">
    <source>
        <dbReference type="Proteomes" id="UP000094527"/>
    </source>
</evidence>
<dbReference type="AlphaFoldDB" id="A0A1D2NDD4"/>
<evidence type="ECO:0000313" key="6">
    <source>
        <dbReference type="EMBL" id="ODN03260.1"/>
    </source>
</evidence>
<dbReference type="PANTHER" id="PTHR13083">
    <property type="entry name" value="WD REPEAT-CONTAINING PROTEIN 91"/>
    <property type="match status" value="1"/>
</dbReference>
<feature type="domain" description="ARMC9 CTLH-like" evidence="5">
    <location>
        <begin position="15"/>
        <end position="129"/>
    </location>
</feature>
<dbReference type="STRING" id="48709.A0A1D2NDD4"/>
<protein>
    <submittedName>
        <fullName evidence="6">WD repeat-containing protein 91</fullName>
    </submittedName>
</protein>
<comment type="similarity">
    <text evidence="3">Belongs to the WD repeat WDR91 family.</text>
</comment>
<dbReference type="GO" id="GO:0141039">
    <property type="term" value="F:phosphatidylinositol 3-kinase inhibitor activity"/>
    <property type="evidence" value="ECO:0007669"/>
    <property type="project" value="InterPro"/>
</dbReference>
<evidence type="ECO:0000256" key="3">
    <source>
        <dbReference type="ARBA" id="ARBA00006128"/>
    </source>
</evidence>
<dbReference type="GO" id="GO:0031901">
    <property type="term" value="C:early endosome membrane"/>
    <property type="evidence" value="ECO:0007669"/>
    <property type="project" value="TreeGrafter"/>
</dbReference>
<comment type="caution">
    <text evidence="6">The sequence shown here is derived from an EMBL/GenBank/DDBJ whole genome shotgun (WGS) entry which is preliminary data.</text>
</comment>
<dbReference type="Pfam" id="PF23138">
    <property type="entry name" value="CTLH_Armc9"/>
    <property type="match status" value="1"/>
</dbReference>
<dbReference type="InterPro" id="IPR056327">
    <property type="entry name" value="ARMC9_CTLH-like_dom"/>
</dbReference>
<proteinExistence type="inferred from homology"/>
<dbReference type="GO" id="GO:0045022">
    <property type="term" value="P:early endosome to late endosome transport"/>
    <property type="evidence" value="ECO:0007669"/>
    <property type="project" value="InterPro"/>
</dbReference>
<accession>A0A1D2NDD4</accession>
<dbReference type="EMBL" id="LJIJ01000080">
    <property type="protein sequence ID" value="ODN03260.1"/>
    <property type="molecule type" value="Genomic_DNA"/>
</dbReference>
<dbReference type="PANTHER" id="PTHR13083:SF3">
    <property type="entry name" value="WD REPEAT-CONTAINING PROTEIN 91"/>
    <property type="match status" value="1"/>
</dbReference>
<reference evidence="6 7" key="1">
    <citation type="journal article" date="2016" name="Genome Biol. Evol.">
        <title>Gene Family Evolution Reflects Adaptation to Soil Environmental Stressors in the Genome of the Collembolan Orchesella cincta.</title>
        <authorList>
            <person name="Faddeeva-Vakhrusheva A."/>
            <person name="Derks M.F."/>
            <person name="Anvar S.Y."/>
            <person name="Agamennone V."/>
            <person name="Suring W."/>
            <person name="Smit S."/>
            <person name="van Straalen N.M."/>
            <person name="Roelofs D."/>
        </authorList>
    </citation>
    <scope>NUCLEOTIDE SEQUENCE [LARGE SCALE GENOMIC DNA]</scope>
    <source>
        <tissue evidence="6">Mixed pool</tissue>
    </source>
</reference>
<evidence type="ECO:0000256" key="4">
    <source>
        <dbReference type="ARBA" id="ARBA00022753"/>
    </source>
</evidence>
<name>A0A1D2NDD4_ORCCI</name>
<dbReference type="OMA" id="VIYHRTW"/>
<dbReference type="GO" id="GO:0051898">
    <property type="term" value="P:negative regulation of phosphatidylinositol 3-kinase/protein kinase B signal transduction"/>
    <property type="evidence" value="ECO:0007669"/>
    <property type="project" value="InterPro"/>
</dbReference>
<sequence length="158" mass="18915">MMVERIVSDLSVFVDSSDLNSLRELWSYLEGKFFSRLAPSYTSVVKKYEFGLYKFYLVEAFRANRRDKIGEFFEKMYADLNPFPEWKDWFLLSHLKNPEDYPPTASYTNRSYREAFFVSIRNFLNVIYHRTWPVSEVCPKNPYSVEIMDDFFSIAQPK</sequence>
<keyword evidence="4" id="KW-0967">Endosome</keyword>
<keyword evidence="7" id="KW-1185">Reference proteome</keyword>